<gene>
    <name evidence="1" type="ORF">RRG08_021109</name>
</gene>
<evidence type="ECO:0000313" key="2">
    <source>
        <dbReference type="Proteomes" id="UP001283361"/>
    </source>
</evidence>
<evidence type="ECO:0000313" key="1">
    <source>
        <dbReference type="EMBL" id="KAK3763286.1"/>
    </source>
</evidence>
<organism evidence="1 2">
    <name type="scientific">Elysia crispata</name>
    <name type="common">lettuce slug</name>
    <dbReference type="NCBI Taxonomy" id="231223"/>
    <lineage>
        <taxon>Eukaryota</taxon>
        <taxon>Metazoa</taxon>
        <taxon>Spiralia</taxon>
        <taxon>Lophotrochozoa</taxon>
        <taxon>Mollusca</taxon>
        <taxon>Gastropoda</taxon>
        <taxon>Heterobranchia</taxon>
        <taxon>Euthyneura</taxon>
        <taxon>Panpulmonata</taxon>
        <taxon>Sacoglossa</taxon>
        <taxon>Placobranchoidea</taxon>
        <taxon>Plakobranchidae</taxon>
        <taxon>Elysia</taxon>
    </lineage>
</organism>
<proteinExistence type="predicted"/>
<accession>A0AAE0Z744</accession>
<name>A0AAE0Z744_9GAST</name>
<keyword evidence="2" id="KW-1185">Reference proteome</keyword>
<reference evidence="1" key="1">
    <citation type="journal article" date="2023" name="G3 (Bethesda)">
        <title>A reference genome for the long-term kleptoplast-retaining sea slug Elysia crispata morphotype clarki.</title>
        <authorList>
            <person name="Eastman K.E."/>
            <person name="Pendleton A.L."/>
            <person name="Shaikh M.A."/>
            <person name="Suttiyut T."/>
            <person name="Ogas R."/>
            <person name="Tomko P."/>
            <person name="Gavelis G."/>
            <person name="Widhalm J.R."/>
            <person name="Wisecaver J.H."/>
        </authorList>
    </citation>
    <scope>NUCLEOTIDE SEQUENCE</scope>
    <source>
        <strain evidence="1">ECLA1</strain>
    </source>
</reference>
<dbReference type="Proteomes" id="UP001283361">
    <property type="component" value="Unassembled WGS sequence"/>
</dbReference>
<sequence>MNRTLISSVHTASLHMQNRKVEADHRTRALKPTFRLSMYRHPLMRVSTPLTRIDFSFRLFASTTPQVPGGARVE</sequence>
<dbReference type="AlphaFoldDB" id="A0AAE0Z744"/>
<comment type="caution">
    <text evidence="1">The sequence shown here is derived from an EMBL/GenBank/DDBJ whole genome shotgun (WGS) entry which is preliminary data.</text>
</comment>
<dbReference type="EMBL" id="JAWDGP010004573">
    <property type="protein sequence ID" value="KAK3763286.1"/>
    <property type="molecule type" value="Genomic_DNA"/>
</dbReference>
<protein>
    <submittedName>
        <fullName evidence="1">Uncharacterized protein</fullName>
    </submittedName>
</protein>